<accession>A0A803QBN7</accession>
<reference evidence="4" key="1">
    <citation type="submission" date="2018-11" db="EMBL/GenBank/DDBJ databases">
        <authorList>
            <person name="Grassa J C."/>
        </authorList>
    </citation>
    <scope>NUCLEOTIDE SEQUENCE [LARGE SCALE GENOMIC DNA]</scope>
</reference>
<dbReference type="GO" id="GO:0004860">
    <property type="term" value="F:protein kinase inhibitor activity"/>
    <property type="evidence" value="ECO:0007669"/>
    <property type="project" value="UniProtKB-KW"/>
</dbReference>
<keyword evidence="5" id="KW-1185">Reference proteome</keyword>
<feature type="region of interest" description="Disordered" evidence="3">
    <location>
        <begin position="134"/>
        <end position="167"/>
    </location>
</feature>
<evidence type="ECO:0000313" key="5">
    <source>
        <dbReference type="Proteomes" id="UP000596661"/>
    </source>
</evidence>
<name>A0A803QBN7_CANSA</name>
<dbReference type="EMBL" id="UZAU01000685">
    <property type="status" value="NOT_ANNOTATED_CDS"/>
    <property type="molecule type" value="Genomic_DNA"/>
</dbReference>
<protein>
    <submittedName>
        <fullName evidence="4">Uncharacterized protein</fullName>
    </submittedName>
</protein>
<sequence>MQPLERRDRRAPIITHYREDHASPSSGPENPHGHTTRDHEANASRDTLRHWAELDATREKGPRAREGSGNTSSWGFVARGVSVVLPTSVAQAFHIYKFLERIGPLKMEEYERSDTNTMEGEDCTTPKRRECRIPETFVCPPPPKKKSMSGTKRQPPKNGYFHPPDLDSLFVIPSRGQACA</sequence>
<dbReference type="PANTHER" id="PTHR33142:SF15">
    <property type="entry name" value="CYCLIN-DEPENDENT PROTEIN KINASE INHIBITOR SMR4"/>
    <property type="match status" value="1"/>
</dbReference>
<organism evidence="4 5">
    <name type="scientific">Cannabis sativa</name>
    <name type="common">Hemp</name>
    <name type="synonym">Marijuana</name>
    <dbReference type="NCBI Taxonomy" id="3483"/>
    <lineage>
        <taxon>Eukaryota</taxon>
        <taxon>Viridiplantae</taxon>
        <taxon>Streptophyta</taxon>
        <taxon>Embryophyta</taxon>
        <taxon>Tracheophyta</taxon>
        <taxon>Spermatophyta</taxon>
        <taxon>Magnoliopsida</taxon>
        <taxon>eudicotyledons</taxon>
        <taxon>Gunneridae</taxon>
        <taxon>Pentapetalae</taxon>
        <taxon>rosids</taxon>
        <taxon>fabids</taxon>
        <taxon>Rosales</taxon>
        <taxon>Cannabaceae</taxon>
        <taxon>Cannabis</taxon>
    </lineage>
</organism>
<dbReference type="PANTHER" id="PTHR33142">
    <property type="entry name" value="CYCLIN-DEPENDENT PROTEIN KINASE INHIBITOR SMR13"/>
    <property type="match status" value="1"/>
</dbReference>
<dbReference type="InterPro" id="IPR040389">
    <property type="entry name" value="SMR"/>
</dbReference>
<feature type="compositionally biased region" description="Basic and acidic residues" evidence="3">
    <location>
        <begin position="1"/>
        <end position="22"/>
    </location>
</feature>
<dbReference type="Proteomes" id="UP000596661">
    <property type="component" value="Chromosome 8"/>
</dbReference>
<evidence type="ECO:0000256" key="3">
    <source>
        <dbReference type="SAM" id="MobiDB-lite"/>
    </source>
</evidence>
<evidence type="ECO:0000256" key="2">
    <source>
        <dbReference type="ARBA" id="ARBA00023306"/>
    </source>
</evidence>
<keyword evidence="2" id="KW-0131">Cell cycle</keyword>
<dbReference type="Gramene" id="evm.model.08.568">
    <property type="protein sequence ID" value="cds.evm.model.08.568"/>
    <property type="gene ID" value="evm.TU.08.568"/>
</dbReference>
<feature type="region of interest" description="Disordered" evidence="3">
    <location>
        <begin position="1"/>
        <end position="72"/>
    </location>
</feature>
<evidence type="ECO:0000313" key="4">
    <source>
        <dbReference type="EnsemblPlants" id="cds.evm.model.08.568"/>
    </source>
</evidence>
<reference evidence="4" key="2">
    <citation type="submission" date="2021-03" db="UniProtKB">
        <authorList>
            <consortium name="EnsemblPlants"/>
        </authorList>
    </citation>
    <scope>IDENTIFICATION</scope>
</reference>
<proteinExistence type="predicted"/>
<dbReference type="GO" id="GO:0005634">
    <property type="term" value="C:nucleus"/>
    <property type="evidence" value="ECO:0007669"/>
    <property type="project" value="TreeGrafter"/>
</dbReference>
<feature type="compositionally biased region" description="Basic and acidic residues" evidence="3">
    <location>
        <begin position="31"/>
        <end position="66"/>
    </location>
</feature>
<evidence type="ECO:0000256" key="1">
    <source>
        <dbReference type="ARBA" id="ARBA00023013"/>
    </source>
</evidence>
<dbReference type="AlphaFoldDB" id="A0A803QBN7"/>
<dbReference type="EnsemblPlants" id="evm.model.08.568">
    <property type="protein sequence ID" value="cds.evm.model.08.568"/>
    <property type="gene ID" value="evm.TU.08.568"/>
</dbReference>
<keyword evidence="1" id="KW-0649">Protein kinase inhibitor</keyword>
<dbReference type="GO" id="GO:0032875">
    <property type="term" value="P:regulation of DNA endoreduplication"/>
    <property type="evidence" value="ECO:0007669"/>
    <property type="project" value="InterPro"/>
</dbReference>